<keyword evidence="1" id="KW-1133">Transmembrane helix</keyword>
<feature type="transmembrane region" description="Helical" evidence="1">
    <location>
        <begin position="185"/>
        <end position="205"/>
    </location>
</feature>
<feature type="transmembrane region" description="Helical" evidence="1">
    <location>
        <begin position="69"/>
        <end position="86"/>
    </location>
</feature>
<dbReference type="EMBL" id="JBHSUS010000001">
    <property type="protein sequence ID" value="MFC6439082.1"/>
    <property type="molecule type" value="Genomic_DNA"/>
</dbReference>
<sequence length="216" mass="24774">MYHLLGVISSLLFLLTWYGLARQWWEIERRRRQHLPATQSLSVNQFASSYFGFYANFIFGIAIDPFNHYLVWTRCGALILLLAILWRIWQERRHSRTLWVTSLASLAFVAGWISMGFRPYPALASMAANGMMLVVTVILVQGTLHQYWVLNRTGEVGALSASLFRSILIKDISTLMFGLTMPIVQAWPLLVLNGASVLSRGMLYLRIRQLQRLKPV</sequence>
<gene>
    <name evidence="2" type="ORF">ACFP85_02800</name>
</gene>
<reference evidence="3" key="1">
    <citation type="journal article" date="2019" name="Int. J. Syst. Evol. Microbiol.">
        <title>The Global Catalogue of Microorganisms (GCM) 10K type strain sequencing project: providing services to taxonomists for standard genome sequencing and annotation.</title>
        <authorList>
            <consortium name="The Broad Institute Genomics Platform"/>
            <consortium name="The Broad Institute Genome Sequencing Center for Infectious Disease"/>
            <person name="Wu L."/>
            <person name="Ma J."/>
        </authorList>
    </citation>
    <scope>NUCLEOTIDE SEQUENCE [LARGE SCALE GENOMIC DNA]</scope>
    <source>
        <strain evidence="3">CGMCC 1.16031</strain>
    </source>
</reference>
<feature type="transmembrane region" description="Helical" evidence="1">
    <location>
        <begin position="123"/>
        <end position="144"/>
    </location>
</feature>
<keyword evidence="1" id="KW-0812">Transmembrane</keyword>
<proteinExistence type="predicted"/>
<feature type="transmembrane region" description="Helical" evidence="1">
    <location>
        <begin position="46"/>
        <end position="63"/>
    </location>
</feature>
<dbReference type="Proteomes" id="UP001596364">
    <property type="component" value="Unassembled WGS sequence"/>
</dbReference>
<keyword evidence="3" id="KW-1185">Reference proteome</keyword>
<keyword evidence="1" id="KW-0472">Membrane</keyword>
<accession>A0ABW1XIW0</accession>
<evidence type="ECO:0000313" key="3">
    <source>
        <dbReference type="Proteomes" id="UP001596364"/>
    </source>
</evidence>
<protein>
    <submittedName>
        <fullName evidence="2">Uncharacterized protein</fullName>
    </submittedName>
</protein>
<name>A0ABW1XIW0_9ALTE</name>
<evidence type="ECO:0000313" key="2">
    <source>
        <dbReference type="EMBL" id="MFC6439082.1"/>
    </source>
</evidence>
<evidence type="ECO:0000256" key="1">
    <source>
        <dbReference type="SAM" id="Phobius"/>
    </source>
</evidence>
<feature type="transmembrane region" description="Helical" evidence="1">
    <location>
        <begin position="98"/>
        <end position="117"/>
    </location>
</feature>
<feature type="transmembrane region" description="Helical" evidence="1">
    <location>
        <begin position="6"/>
        <end position="25"/>
    </location>
</feature>
<comment type="caution">
    <text evidence="2">The sequence shown here is derived from an EMBL/GenBank/DDBJ whole genome shotgun (WGS) entry which is preliminary data.</text>
</comment>
<organism evidence="2 3">
    <name type="scientific">Pseudobowmanella zhangzhouensis</name>
    <dbReference type="NCBI Taxonomy" id="1537679"/>
    <lineage>
        <taxon>Bacteria</taxon>
        <taxon>Pseudomonadati</taxon>
        <taxon>Pseudomonadota</taxon>
        <taxon>Gammaproteobacteria</taxon>
        <taxon>Alteromonadales</taxon>
        <taxon>Alteromonadaceae</taxon>
    </lineage>
</organism>
<dbReference type="RefSeq" id="WP_131259182.1">
    <property type="nucleotide sequence ID" value="NZ_JBHSUS010000001.1"/>
</dbReference>